<proteinExistence type="predicted"/>
<evidence type="ECO:0000313" key="6">
    <source>
        <dbReference type="Proteomes" id="UP000054823"/>
    </source>
</evidence>
<feature type="signal peptide" evidence="3">
    <location>
        <begin position="1"/>
        <end position="24"/>
    </location>
</feature>
<evidence type="ECO:0000313" key="5">
    <source>
        <dbReference type="EMBL" id="CUH52123.1"/>
    </source>
</evidence>
<keyword evidence="2 5" id="KW-0378">Hydrolase</keyword>
<keyword evidence="1 3" id="KW-0732">Signal</keyword>
<dbReference type="InterPro" id="IPR003140">
    <property type="entry name" value="PLipase/COase/thioEstase"/>
</dbReference>
<evidence type="ECO:0000256" key="1">
    <source>
        <dbReference type="ARBA" id="ARBA00022729"/>
    </source>
</evidence>
<dbReference type="Pfam" id="PF02230">
    <property type="entry name" value="Abhydrolase_2"/>
    <property type="match status" value="1"/>
</dbReference>
<organism evidence="5 6">
    <name type="scientific">Shimia marina</name>
    <dbReference type="NCBI Taxonomy" id="321267"/>
    <lineage>
        <taxon>Bacteria</taxon>
        <taxon>Pseudomonadati</taxon>
        <taxon>Pseudomonadota</taxon>
        <taxon>Alphaproteobacteria</taxon>
        <taxon>Rhodobacterales</taxon>
        <taxon>Roseobacteraceae</taxon>
    </lineage>
</organism>
<dbReference type="EMBL" id="CYPW01000013">
    <property type="protein sequence ID" value="CUH52123.1"/>
    <property type="molecule type" value="Genomic_DNA"/>
</dbReference>
<accession>A0A0P1EPD3</accession>
<evidence type="ECO:0000256" key="2">
    <source>
        <dbReference type="ARBA" id="ARBA00022801"/>
    </source>
</evidence>
<dbReference type="SUPFAM" id="SSF53474">
    <property type="entry name" value="alpha/beta-Hydrolases"/>
    <property type="match status" value="1"/>
</dbReference>
<dbReference type="Proteomes" id="UP000054823">
    <property type="component" value="Unassembled WGS sequence"/>
</dbReference>
<dbReference type="PROSITE" id="PS51257">
    <property type="entry name" value="PROKAR_LIPOPROTEIN"/>
    <property type="match status" value="1"/>
</dbReference>
<name>A0A0P1EPD3_9RHOB</name>
<sequence>MTTVIKRLLAVSAIGVLGASPVLAGCGADSAACTLSDRIYDIELPETPAAGNPAVIFMHGYGGSGKGLTQNRALVKSVLERGYAFVAPTGLPMGEGRRGFRWAFRGPEQAQEINFLKTLKQDLADRFDISSDQVLLSGFSNGAFMTVYTACETPDAFAAYAAVAGGFWRPHPQRCAAPVNLHMTHGWVDPVVPLEGRILRGTSRDDSNALVQGDIFQTLEIFREAGECTRNRPDEFSVSGRYQIRGWTDCSADTTIQFALHPGGHRVPSGWADLAIDWFETR</sequence>
<evidence type="ECO:0000259" key="4">
    <source>
        <dbReference type="Pfam" id="PF02230"/>
    </source>
</evidence>
<evidence type="ECO:0000256" key="3">
    <source>
        <dbReference type="SAM" id="SignalP"/>
    </source>
</evidence>
<dbReference type="OrthoDB" id="9805640at2"/>
<feature type="domain" description="Phospholipase/carboxylesterase/thioesterase" evidence="4">
    <location>
        <begin position="52"/>
        <end position="197"/>
    </location>
</feature>
<feature type="chain" id="PRO_5006061797" evidence="3">
    <location>
        <begin position="25"/>
        <end position="282"/>
    </location>
</feature>
<dbReference type="InterPro" id="IPR050955">
    <property type="entry name" value="Plant_Biomass_Hydrol_Est"/>
</dbReference>
<dbReference type="STRING" id="321267.SHM7688_01563"/>
<dbReference type="GO" id="GO:0016787">
    <property type="term" value="F:hydrolase activity"/>
    <property type="evidence" value="ECO:0007669"/>
    <property type="project" value="UniProtKB-KW"/>
</dbReference>
<dbReference type="Gene3D" id="3.40.50.1820">
    <property type="entry name" value="alpha/beta hydrolase"/>
    <property type="match status" value="1"/>
</dbReference>
<gene>
    <name evidence="5" type="ORF">SHM7688_01563</name>
</gene>
<dbReference type="InterPro" id="IPR029058">
    <property type="entry name" value="AB_hydrolase_fold"/>
</dbReference>
<keyword evidence="6" id="KW-1185">Reference proteome</keyword>
<dbReference type="AlphaFoldDB" id="A0A0P1EPD3"/>
<dbReference type="PANTHER" id="PTHR43037:SF5">
    <property type="entry name" value="FERULOYL ESTERASE"/>
    <property type="match status" value="1"/>
</dbReference>
<dbReference type="PANTHER" id="PTHR43037">
    <property type="entry name" value="UNNAMED PRODUCT-RELATED"/>
    <property type="match status" value="1"/>
</dbReference>
<protein>
    <submittedName>
        <fullName evidence="5">Putative hydrolase</fullName>
    </submittedName>
</protein>
<reference evidence="5 6" key="1">
    <citation type="submission" date="2015-09" db="EMBL/GenBank/DDBJ databases">
        <authorList>
            <consortium name="Swine Surveillance"/>
        </authorList>
    </citation>
    <scope>NUCLEOTIDE SEQUENCE [LARGE SCALE GENOMIC DNA]</scope>
    <source>
        <strain evidence="5 6">CECT 7688</strain>
    </source>
</reference>